<dbReference type="GO" id="GO:0016740">
    <property type="term" value="F:transferase activity"/>
    <property type="evidence" value="ECO:0007669"/>
    <property type="project" value="UniProtKB-KW"/>
</dbReference>
<accession>A0A8H4L2M8</accession>
<reference evidence="1 2" key="1">
    <citation type="submission" date="2020-01" db="EMBL/GenBank/DDBJ databases">
        <title>Identification and distribution of gene clusters putatively required for synthesis of sphingolipid metabolism inhibitors in phylogenetically diverse species of the filamentous fungus Fusarium.</title>
        <authorList>
            <person name="Kim H.-S."/>
            <person name="Busman M."/>
            <person name="Brown D.W."/>
            <person name="Divon H."/>
            <person name="Uhlig S."/>
            <person name="Proctor R.H."/>
        </authorList>
    </citation>
    <scope>NUCLEOTIDE SEQUENCE [LARGE SCALE GENOMIC DNA]</scope>
    <source>
        <strain evidence="1 2">NRRL 20459</strain>
    </source>
</reference>
<organism evidence="1 2">
    <name type="scientific">Fusarium albosuccineum</name>
    <dbReference type="NCBI Taxonomy" id="1237068"/>
    <lineage>
        <taxon>Eukaryota</taxon>
        <taxon>Fungi</taxon>
        <taxon>Dikarya</taxon>
        <taxon>Ascomycota</taxon>
        <taxon>Pezizomycotina</taxon>
        <taxon>Sordariomycetes</taxon>
        <taxon>Hypocreomycetidae</taxon>
        <taxon>Hypocreales</taxon>
        <taxon>Nectriaceae</taxon>
        <taxon>Fusarium</taxon>
        <taxon>Fusarium decemcellulare species complex</taxon>
    </lineage>
</organism>
<dbReference type="EMBL" id="JAADYS010001829">
    <property type="protein sequence ID" value="KAF4460901.1"/>
    <property type="molecule type" value="Genomic_DNA"/>
</dbReference>
<protein>
    <submittedName>
        <fullName evidence="1">Chloramphenicol phosphotransferase</fullName>
    </submittedName>
</protein>
<proteinExistence type="predicted"/>
<dbReference type="Pfam" id="PF07931">
    <property type="entry name" value="CPT"/>
    <property type="match status" value="1"/>
</dbReference>
<evidence type="ECO:0000313" key="1">
    <source>
        <dbReference type="EMBL" id="KAF4460901.1"/>
    </source>
</evidence>
<sequence length="213" mass="23623">MALGLGELEAPRGATSRGRIVVLNGFPGTGKLTILKNLEAQLDGQDIRVIDSHLTMDPMQSVYPDKDLNHYYLRRQLREVYFGEIRRIASQGCLVLMTTCLVGNVADHKVLDEYLNMVRGTGIPMIWVNVHCEQRILEERVTSPGRAGGTKSKLTDVHVLRQVTEGSRLITPRSAGHEIDGVDLVTARLDVSGRVEEAVDKVSAVIGRERLRQ</sequence>
<dbReference type="AlphaFoldDB" id="A0A8H4L2M8"/>
<evidence type="ECO:0000313" key="2">
    <source>
        <dbReference type="Proteomes" id="UP000554235"/>
    </source>
</evidence>
<keyword evidence="2" id="KW-1185">Reference proteome</keyword>
<dbReference type="SUPFAM" id="SSF52540">
    <property type="entry name" value="P-loop containing nucleoside triphosphate hydrolases"/>
    <property type="match status" value="1"/>
</dbReference>
<gene>
    <name evidence="1" type="ORF">FALBO_12308</name>
</gene>
<dbReference type="InterPro" id="IPR027417">
    <property type="entry name" value="P-loop_NTPase"/>
</dbReference>
<dbReference type="Proteomes" id="UP000554235">
    <property type="component" value="Unassembled WGS sequence"/>
</dbReference>
<name>A0A8H4L2M8_9HYPO</name>
<comment type="caution">
    <text evidence="1">The sequence shown here is derived from an EMBL/GenBank/DDBJ whole genome shotgun (WGS) entry which is preliminary data.</text>
</comment>
<dbReference type="OrthoDB" id="5426988at2759"/>
<dbReference type="Gene3D" id="3.40.50.300">
    <property type="entry name" value="P-loop containing nucleotide triphosphate hydrolases"/>
    <property type="match status" value="1"/>
</dbReference>
<keyword evidence="1" id="KW-0808">Transferase</keyword>